<comment type="caution">
    <text evidence="1">The sequence shown here is derived from an EMBL/GenBank/DDBJ whole genome shotgun (WGS) entry which is preliminary data.</text>
</comment>
<dbReference type="Proteomes" id="UP000654075">
    <property type="component" value="Unassembled WGS sequence"/>
</dbReference>
<proteinExistence type="predicted"/>
<keyword evidence="2" id="KW-1185">Reference proteome</keyword>
<dbReference type="EMBL" id="CAJNNV010008414">
    <property type="protein sequence ID" value="CAE8596194.1"/>
    <property type="molecule type" value="Genomic_DNA"/>
</dbReference>
<evidence type="ECO:0000313" key="2">
    <source>
        <dbReference type="Proteomes" id="UP000654075"/>
    </source>
</evidence>
<protein>
    <submittedName>
        <fullName evidence="1">Uncharacterized protein</fullName>
    </submittedName>
</protein>
<feature type="non-terminal residue" evidence="1">
    <location>
        <position position="1"/>
    </location>
</feature>
<reference evidence="1" key="1">
    <citation type="submission" date="2021-02" db="EMBL/GenBank/DDBJ databases">
        <authorList>
            <person name="Dougan E. K."/>
            <person name="Rhodes N."/>
            <person name="Thang M."/>
            <person name="Chan C."/>
        </authorList>
    </citation>
    <scope>NUCLEOTIDE SEQUENCE</scope>
</reference>
<name>A0A813EB80_POLGL</name>
<sequence>SVTVTKVVGTMTMTVANCTAFTGTAGVEGAVAAGIASTSGVAASSVMMALSCPSRRLAPGTFWRNIADAVIAAYEITIPAGSTTITSASVTNAIVSVGPTGLTSRIATAMTAANIVGVTLTVTSVPAPKETKTTVSTTAVQAATTTSMTAVTGVTAEAVVVVAMIERQIVGQLMLVVDTGAATFVNDPASKLGAKSGIAKVASVGASQVSVIFTQYVRRLTGGQLQRAPAILVDFTITINRATLSEVQVIVSDLKTNSALATYIQQEIWAISSSSVYLIIVESVTAEVVTGRAPVQQIIYEQTSGNIKVAGSSWLVVGAIGLLLSRSRL</sequence>
<evidence type="ECO:0000313" key="1">
    <source>
        <dbReference type="EMBL" id="CAE8596194.1"/>
    </source>
</evidence>
<accession>A0A813EB80</accession>
<dbReference type="AlphaFoldDB" id="A0A813EB80"/>
<gene>
    <name evidence="1" type="ORF">PGLA1383_LOCUS14663</name>
</gene>
<organism evidence="1 2">
    <name type="scientific">Polarella glacialis</name>
    <name type="common">Dinoflagellate</name>
    <dbReference type="NCBI Taxonomy" id="89957"/>
    <lineage>
        <taxon>Eukaryota</taxon>
        <taxon>Sar</taxon>
        <taxon>Alveolata</taxon>
        <taxon>Dinophyceae</taxon>
        <taxon>Suessiales</taxon>
        <taxon>Suessiaceae</taxon>
        <taxon>Polarella</taxon>
    </lineage>
</organism>